<feature type="compositionally biased region" description="Acidic residues" evidence="1">
    <location>
        <begin position="205"/>
        <end position="218"/>
    </location>
</feature>
<dbReference type="RefSeq" id="XP_013311620.1">
    <property type="nucleotide sequence ID" value="XM_013456166.1"/>
</dbReference>
<dbReference type="AlphaFoldDB" id="A0A0D2BFU8"/>
<feature type="compositionally biased region" description="Low complexity" evidence="1">
    <location>
        <begin position="272"/>
        <end position="295"/>
    </location>
</feature>
<keyword evidence="4" id="KW-1185">Reference proteome</keyword>
<dbReference type="Gene3D" id="3.90.1140.10">
    <property type="entry name" value="Cyclic phosphodiesterase"/>
    <property type="match status" value="2"/>
</dbReference>
<evidence type="ECO:0000313" key="4">
    <source>
        <dbReference type="Proteomes" id="UP000054342"/>
    </source>
</evidence>
<dbReference type="GO" id="GO:0006307">
    <property type="term" value="P:DNA alkylation repair"/>
    <property type="evidence" value="ECO:0007669"/>
    <property type="project" value="InterPro"/>
</dbReference>
<dbReference type="Pfam" id="PF10469">
    <property type="entry name" value="AKAP7_NLS"/>
    <property type="match status" value="1"/>
</dbReference>
<dbReference type="Proteomes" id="UP000054342">
    <property type="component" value="Unassembled WGS sequence"/>
</dbReference>
<protein>
    <recommendedName>
        <fullName evidence="2">A-kinase anchor protein 7-like phosphoesterase domain-containing protein</fullName>
    </recommendedName>
</protein>
<dbReference type="OrthoDB" id="277832at2759"/>
<feature type="domain" description="A-kinase anchor protein 7-like phosphoesterase" evidence="2">
    <location>
        <begin position="309"/>
        <end position="426"/>
    </location>
</feature>
<feature type="compositionally biased region" description="Basic and acidic residues" evidence="1">
    <location>
        <begin position="437"/>
        <end position="448"/>
    </location>
</feature>
<dbReference type="InterPro" id="IPR009210">
    <property type="entry name" value="ASCC1"/>
</dbReference>
<accession>A0A0D2BFU8</accession>
<name>A0A0D2BFU8_9EURO</name>
<feature type="region of interest" description="Disordered" evidence="1">
    <location>
        <begin position="1"/>
        <end position="37"/>
    </location>
</feature>
<feature type="compositionally biased region" description="Gly residues" evidence="1">
    <location>
        <begin position="108"/>
        <end position="117"/>
    </location>
</feature>
<proteinExistence type="predicted"/>
<reference evidence="3 4" key="1">
    <citation type="submission" date="2015-01" db="EMBL/GenBank/DDBJ databases">
        <title>The Genome Sequence of Exophiala xenobiotica CBS118157.</title>
        <authorList>
            <consortium name="The Broad Institute Genomics Platform"/>
            <person name="Cuomo C."/>
            <person name="de Hoog S."/>
            <person name="Gorbushina A."/>
            <person name="Stielow B."/>
            <person name="Teixiera M."/>
            <person name="Abouelleil A."/>
            <person name="Chapman S.B."/>
            <person name="Priest M."/>
            <person name="Young S.K."/>
            <person name="Wortman J."/>
            <person name="Nusbaum C."/>
            <person name="Birren B."/>
        </authorList>
    </citation>
    <scope>NUCLEOTIDE SEQUENCE [LARGE SCALE GENOMIC DNA]</scope>
    <source>
        <strain evidence="3 4">CBS 118157</strain>
    </source>
</reference>
<sequence length="531" mass="57176">MNTRTAARLHRLDAAEEAKGSRGGKGQQNKGKAKTKRPTHFICLPLVTESSIPQLSESLAHFRSVTTPLLDANTTGRNDAAGRNPEPEGSSATGLRSTNTSTRPEAGVGPGSNGGGTSIRRDETLRLVPAGAHRPPGTFHLTLGTMDLSEQEDMDIALRLLQDIDYVQLLGDAERQRDELLRDKPERRAKRGETPTATDPCEGQDPVEEQGEIEEEGENHDREDKVEADLEVESGTESGGQREGKGILQAAKEAIKAPLQSLARSISPPPLSGSTTLSTAQSASASTPAVSVSGPLSGQEQQHDCHLATSLTITLSGLGTFPSASSSRVFYANPQDPTSRLLPFGRLVRQRFQDAGLVTETRPLVLHATVANLIYDKTKKGKGKGRYGKGACGGGGMGVDARDILRFFNDGRAVRHREEALQMGRRTEDTAKILARDEAAAGKAREAEEKEVDVEDEHLQQHKIEANDEGRGDSSSGSSDAMNKNEALSEYIWASDIPVDRIRICKMGAAKSDIEGWGLEYKAVAEKVFYP</sequence>
<dbReference type="EMBL" id="KN847322">
    <property type="protein sequence ID" value="KIW51036.1"/>
    <property type="molecule type" value="Genomic_DNA"/>
</dbReference>
<feature type="region of interest" description="Disordered" evidence="1">
    <location>
        <begin position="437"/>
        <end position="482"/>
    </location>
</feature>
<dbReference type="PANTHER" id="PTHR13360">
    <property type="entry name" value="ACTIVATING SIGNAL COINTEGRATOR 1 COMPLEX SUBUNIT 1"/>
    <property type="match status" value="1"/>
</dbReference>
<dbReference type="GO" id="GO:0006355">
    <property type="term" value="P:regulation of DNA-templated transcription"/>
    <property type="evidence" value="ECO:0007669"/>
    <property type="project" value="TreeGrafter"/>
</dbReference>
<feature type="compositionally biased region" description="Polar residues" evidence="1">
    <location>
        <begin position="90"/>
        <end position="103"/>
    </location>
</feature>
<feature type="region of interest" description="Disordered" evidence="1">
    <location>
        <begin position="70"/>
        <end position="120"/>
    </location>
</feature>
<gene>
    <name evidence="3" type="ORF">PV05_09794</name>
</gene>
<dbReference type="InterPro" id="IPR009097">
    <property type="entry name" value="Cyclic_Pdiesterase"/>
</dbReference>
<dbReference type="PANTHER" id="PTHR13360:SF1">
    <property type="entry name" value="ACTIVATING SIGNAL COINTEGRATOR 1 COMPLEX SUBUNIT 1"/>
    <property type="match status" value="1"/>
</dbReference>
<evidence type="ECO:0000259" key="2">
    <source>
        <dbReference type="Pfam" id="PF10469"/>
    </source>
</evidence>
<feature type="compositionally biased region" description="Basic and acidic residues" evidence="1">
    <location>
        <begin position="10"/>
        <end position="20"/>
    </location>
</feature>
<organism evidence="3 4">
    <name type="scientific">Exophiala xenobiotica</name>
    <dbReference type="NCBI Taxonomy" id="348802"/>
    <lineage>
        <taxon>Eukaryota</taxon>
        <taxon>Fungi</taxon>
        <taxon>Dikarya</taxon>
        <taxon>Ascomycota</taxon>
        <taxon>Pezizomycotina</taxon>
        <taxon>Eurotiomycetes</taxon>
        <taxon>Chaetothyriomycetidae</taxon>
        <taxon>Chaetothyriales</taxon>
        <taxon>Herpotrichiellaceae</taxon>
        <taxon>Exophiala</taxon>
    </lineage>
</organism>
<evidence type="ECO:0000313" key="3">
    <source>
        <dbReference type="EMBL" id="KIW51036.1"/>
    </source>
</evidence>
<feature type="compositionally biased region" description="Basic and acidic residues" evidence="1">
    <location>
        <begin position="457"/>
        <end position="472"/>
    </location>
</feature>
<dbReference type="GO" id="GO:0005634">
    <property type="term" value="C:nucleus"/>
    <property type="evidence" value="ECO:0007669"/>
    <property type="project" value="TreeGrafter"/>
</dbReference>
<feature type="region of interest" description="Disordered" evidence="1">
    <location>
        <begin position="265"/>
        <end position="301"/>
    </location>
</feature>
<dbReference type="InterPro" id="IPR019510">
    <property type="entry name" value="AKAP7-like_phosphoesterase"/>
</dbReference>
<dbReference type="GeneID" id="25331702"/>
<dbReference type="STRING" id="348802.A0A0D2BFU8"/>
<feature type="region of interest" description="Disordered" evidence="1">
    <location>
        <begin position="178"/>
        <end position="244"/>
    </location>
</feature>
<dbReference type="HOGENOM" id="CLU_038379_1_0_1"/>
<evidence type="ECO:0000256" key="1">
    <source>
        <dbReference type="SAM" id="MobiDB-lite"/>
    </source>
</evidence>
<feature type="compositionally biased region" description="Basic and acidic residues" evidence="1">
    <location>
        <begin position="219"/>
        <end position="228"/>
    </location>
</feature>
<dbReference type="SUPFAM" id="SSF55144">
    <property type="entry name" value="LigT-like"/>
    <property type="match status" value="1"/>
</dbReference>